<evidence type="ECO:0000256" key="2">
    <source>
        <dbReference type="SAM" id="Phobius"/>
    </source>
</evidence>
<accession>A0A4P6F432</accession>
<dbReference type="EMBL" id="CP035493">
    <property type="protein sequence ID" value="QAY69433.1"/>
    <property type="molecule type" value="Genomic_DNA"/>
</dbReference>
<organism evidence="4 5">
    <name type="scientific">Xylanimonas protaetiae</name>
    <dbReference type="NCBI Taxonomy" id="2509457"/>
    <lineage>
        <taxon>Bacteria</taxon>
        <taxon>Bacillati</taxon>
        <taxon>Actinomycetota</taxon>
        <taxon>Actinomycetes</taxon>
        <taxon>Micrococcales</taxon>
        <taxon>Promicromonosporaceae</taxon>
        <taxon>Xylanimonas</taxon>
    </lineage>
</organism>
<dbReference type="OrthoDB" id="5138553at2"/>
<dbReference type="KEGG" id="xya:ET471_04755"/>
<evidence type="ECO:0000259" key="3">
    <source>
        <dbReference type="Pfam" id="PF13360"/>
    </source>
</evidence>
<dbReference type="Proteomes" id="UP000292118">
    <property type="component" value="Chromosome"/>
</dbReference>
<dbReference type="InterPro" id="IPR002372">
    <property type="entry name" value="PQQ_rpt_dom"/>
</dbReference>
<sequence length="574" mass="57233">MVRRDTMLLFDLEPDEAGPDAAAVTGSVTGTGPGAGPEDGSGAGPGGARGGRVPALADPVRAAARSARALLARQPRRRLVALGTAVAVVVGGTAGVTVAVRHARADAAERARVAAVVASPGGVRDLGHGGLTAAWTTPLTGEVLGALPGTVVTADGGDVVGLRLADGREAWRHALGGQVDCGPAAVAGERAATPTTLTCLAGPAADRRVTVIDARGDVVGQRDLGDATGHDLHPLAGGGLLDVQRTGEVPPPAPILDESDLTAFYPDGLLVGQGVRLTVTDAVTGDARWVADIPFRPVADVRTCGLAPDQDAGFRVHTEATVRVSATVVDVEGCGVAADYLPDGAPLTAPPGSVQDALVPDPSGGFARVGDTSAFLDARGAVRFTVPSVAALPVATDGPAPQRLVLDGSGHLVALGADGARVWPAGGRSGTGPRVTTVLARAGGVVLSLGADNRTLVAQRADDGAATWNVRLPGGLTAVGQPEVVTDGRVAVLAVGTGMGQGAVTHVVGVDLRTGETWTAAPPATGDPLRLLAVDGRLLAYTATDTVVAGTLPGGETAWAREGTLTLLAPRAPR</sequence>
<keyword evidence="5" id="KW-1185">Reference proteome</keyword>
<dbReference type="InterPro" id="IPR011047">
    <property type="entry name" value="Quinoprotein_ADH-like_sf"/>
</dbReference>
<feature type="compositionally biased region" description="Gly residues" evidence="1">
    <location>
        <begin position="29"/>
        <end position="50"/>
    </location>
</feature>
<evidence type="ECO:0000313" key="4">
    <source>
        <dbReference type="EMBL" id="QAY69433.1"/>
    </source>
</evidence>
<proteinExistence type="predicted"/>
<gene>
    <name evidence="4" type="ORF">ET471_04755</name>
</gene>
<dbReference type="RefSeq" id="WP_129186833.1">
    <property type="nucleotide sequence ID" value="NZ_CP035493.1"/>
</dbReference>
<dbReference type="InterPro" id="IPR015943">
    <property type="entry name" value="WD40/YVTN_repeat-like_dom_sf"/>
</dbReference>
<evidence type="ECO:0000313" key="5">
    <source>
        <dbReference type="Proteomes" id="UP000292118"/>
    </source>
</evidence>
<name>A0A4P6F432_9MICO</name>
<dbReference type="AlphaFoldDB" id="A0A4P6F432"/>
<reference evidence="4 5" key="1">
    <citation type="submission" date="2019-01" db="EMBL/GenBank/DDBJ databases">
        <title>Genome sequencing of strain FW10M-9.</title>
        <authorList>
            <person name="Heo J."/>
            <person name="Kim S.-J."/>
            <person name="Kim J.-S."/>
            <person name="Hong S.-B."/>
            <person name="Kwon S.-W."/>
        </authorList>
    </citation>
    <scope>NUCLEOTIDE SEQUENCE [LARGE SCALE GENOMIC DNA]</scope>
    <source>
        <strain evidence="4 5">FW10M-9</strain>
    </source>
</reference>
<dbReference type="Gene3D" id="2.130.10.10">
    <property type="entry name" value="YVTN repeat-like/Quinoprotein amine dehydrogenase"/>
    <property type="match status" value="2"/>
</dbReference>
<keyword evidence="2" id="KW-0812">Transmembrane</keyword>
<feature type="region of interest" description="Disordered" evidence="1">
    <location>
        <begin position="12"/>
        <end position="54"/>
    </location>
</feature>
<dbReference type="SUPFAM" id="SSF50998">
    <property type="entry name" value="Quinoprotein alcohol dehydrogenase-like"/>
    <property type="match status" value="2"/>
</dbReference>
<evidence type="ECO:0000256" key="1">
    <source>
        <dbReference type="SAM" id="MobiDB-lite"/>
    </source>
</evidence>
<dbReference type="Pfam" id="PF13360">
    <property type="entry name" value="PQQ_2"/>
    <property type="match status" value="1"/>
</dbReference>
<keyword evidence="2" id="KW-0472">Membrane</keyword>
<feature type="transmembrane region" description="Helical" evidence="2">
    <location>
        <begin position="79"/>
        <end position="100"/>
    </location>
</feature>
<keyword evidence="2" id="KW-1133">Transmembrane helix</keyword>
<protein>
    <recommendedName>
        <fullName evidence="3">Pyrrolo-quinoline quinone repeat domain-containing protein</fullName>
    </recommendedName>
</protein>
<feature type="domain" description="Pyrrolo-quinoline quinone repeat" evidence="3">
    <location>
        <begin position="134"/>
        <end position="295"/>
    </location>
</feature>